<evidence type="ECO:0000313" key="4">
    <source>
        <dbReference type="Proteomes" id="UP001530377"/>
    </source>
</evidence>
<dbReference type="Proteomes" id="UP001530377">
    <property type="component" value="Unassembled WGS sequence"/>
</dbReference>
<dbReference type="EMBL" id="JALLPB020000202">
    <property type="protein sequence ID" value="KAL3815364.1"/>
    <property type="molecule type" value="Genomic_DNA"/>
</dbReference>
<dbReference type="InterPro" id="IPR001245">
    <property type="entry name" value="Ser-Thr/Tyr_kinase_cat_dom"/>
</dbReference>
<accession>A0ABD3RQZ9</accession>
<dbReference type="Pfam" id="PF07714">
    <property type="entry name" value="PK_Tyr_Ser-Thr"/>
    <property type="match status" value="1"/>
</dbReference>
<keyword evidence="4" id="KW-1185">Reference proteome</keyword>
<feature type="domain" description="Protein kinase" evidence="2">
    <location>
        <begin position="118"/>
        <end position="487"/>
    </location>
</feature>
<dbReference type="Gene3D" id="3.30.200.20">
    <property type="entry name" value="Phosphorylase Kinase, domain 1"/>
    <property type="match status" value="1"/>
</dbReference>
<evidence type="ECO:0000259" key="2">
    <source>
        <dbReference type="PROSITE" id="PS50011"/>
    </source>
</evidence>
<dbReference type="PANTHER" id="PTHR44329">
    <property type="entry name" value="SERINE/THREONINE-PROTEIN KINASE TNNI3K-RELATED"/>
    <property type="match status" value="1"/>
</dbReference>
<dbReference type="InterPro" id="IPR011009">
    <property type="entry name" value="Kinase-like_dom_sf"/>
</dbReference>
<dbReference type="Gene3D" id="1.10.510.10">
    <property type="entry name" value="Transferase(Phosphotransferase) domain 1"/>
    <property type="match status" value="1"/>
</dbReference>
<dbReference type="InterPro" id="IPR051681">
    <property type="entry name" value="Ser/Thr_Kinases-Pseudokinases"/>
</dbReference>
<dbReference type="PROSITE" id="PS50011">
    <property type="entry name" value="PROTEIN_KINASE_DOM"/>
    <property type="match status" value="1"/>
</dbReference>
<name>A0ABD3RQZ9_9STRA</name>
<dbReference type="InterPro" id="IPR000719">
    <property type="entry name" value="Prot_kinase_dom"/>
</dbReference>
<reference evidence="3 4" key="1">
    <citation type="submission" date="2024-10" db="EMBL/GenBank/DDBJ databases">
        <title>Updated reference genomes for cyclostephanoid diatoms.</title>
        <authorList>
            <person name="Roberts W.R."/>
            <person name="Alverson A.J."/>
        </authorList>
    </citation>
    <scope>NUCLEOTIDE SEQUENCE [LARGE SCALE GENOMIC DNA]</scope>
    <source>
        <strain evidence="3 4">AJA228-03</strain>
    </source>
</reference>
<evidence type="ECO:0000256" key="1">
    <source>
        <dbReference type="SAM" id="MobiDB-lite"/>
    </source>
</evidence>
<sequence length="540" mass="59985">MSAPRERLLPRIIISLRGSFGPSVNSEVIAKRRSGSSIGGGAITIPADDADDVDEESNDIAPSSRHRHHGRGVDSMTTDLAIRAAERRRTSFRGSLPESLIALHDVRDAVAPFRLDEVVLGPKLGEGEYSNVFEVASFALRDDFVASDDDIDDINDDAPTKSSHSCHRTPSPPSDDEIRQRMHMKSMEKYRTMGKARYALKHIKDHENDTDKYVQAAGDLALEAELLSSLVHPNIIKLRGISYGGAYGFEHGPRGYYLIIDRLYEILDQRIRRWHGPRRLRGGSRTGRLFASLTGGTKLESARGSANADRGGIDCTVSLDEKLDVALQISAAVTYLHGHSVICRDLKPNNIGFDVRGDVKLFDFGLARVIPNGGNPYVDTFEMSGAGTPRYMAPECLCGRPYNMKADVYTFAVILWEILNGGMPYGFVKGRSHLVRCIVEENVRPPIDGGWPSSVKGMLESSFDSEIEKRPKMGLWFDIIGKEISYLRGGDNSRVRPSFVSRRRTFESMRNIFQIGSFNYPSLNLEDDAKKKGGEEDHVH</sequence>
<comment type="caution">
    <text evidence="3">The sequence shown here is derived from an EMBL/GenBank/DDBJ whole genome shotgun (WGS) entry which is preliminary data.</text>
</comment>
<dbReference type="SMART" id="SM00220">
    <property type="entry name" value="S_TKc"/>
    <property type="match status" value="1"/>
</dbReference>
<dbReference type="SUPFAM" id="SSF56112">
    <property type="entry name" value="Protein kinase-like (PK-like)"/>
    <property type="match status" value="1"/>
</dbReference>
<feature type="region of interest" description="Disordered" evidence="1">
    <location>
        <begin position="150"/>
        <end position="179"/>
    </location>
</feature>
<evidence type="ECO:0000313" key="3">
    <source>
        <dbReference type="EMBL" id="KAL3815364.1"/>
    </source>
</evidence>
<dbReference type="AlphaFoldDB" id="A0ABD3RQZ9"/>
<proteinExistence type="predicted"/>
<gene>
    <name evidence="3" type="ORF">ACHAXA_000751</name>
</gene>
<feature type="region of interest" description="Disordered" evidence="1">
    <location>
        <begin position="36"/>
        <end position="74"/>
    </location>
</feature>
<feature type="compositionally biased region" description="Acidic residues" evidence="1">
    <location>
        <begin position="48"/>
        <end position="58"/>
    </location>
</feature>
<organism evidence="3 4">
    <name type="scientific">Cyclostephanos tholiformis</name>
    <dbReference type="NCBI Taxonomy" id="382380"/>
    <lineage>
        <taxon>Eukaryota</taxon>
        <taxon>Sar</taxon>
        <taxon>Stramenopiles</taxon>
        <taxon>Ochrophyta</taxon>
        <taxon>Bacillariophyta</taxon>
        <taxon>Coscinodiscophyceae</taxon>
        <taxon>Thalassiosirophycidae</taxon>
        <taxon>Stephanodiscales</taxon>
        <taxon>Stephanodiscaceae</taxon>
        <taxon>Cyclostephanos</taxon>
    </lineage>
</organism>
<protein>
    <recommendedName>
        <fullName evidence="2">Protein kinase domain-containing protein</fullName>
    </recommendedName>
</protein>